<dbReference type="RefSeq" id="XP_067522976.1">
    <property type="nucleotide sequence ID" value="XM_067666875.1"/>
</dbReference>
<dbReference type="Proteomes" id="UP000009138">
    <property type="component" value="Unassembled WGS sequence"/>
</dbReference>
<reference evidence="2 3" key="1">
    <citation type="journal article" date="2009" name="PLoS Genet.">
        <title>Genomic analysis of the basal lineage fungus Rhizopus oryzae reveals a whole-genome duplication.</title>
        <authorList>
            <person name="Ma L.-J."/>
            <person name="Ibrahim A.S."/>
            <person name="Skory C."/>
            <person name="Grabherr M.G."/>
            <person name="Burger G."/>
            <person name="Butler M."/>
            <person name="Elias M."/>
            <person name="Idnurm A."/>
            <person name="Lang B.F."/>
            <person name="Sone T."/>
            <person name="Abe A."/>
            <person name="Calvo S.E."/>
            <person name="Corrochano L.M."/>
            <person name="Engels R."/>
            <person name="Fu J."/>
            <person name="Hansberg W."/>
            <person name="Kim J.-M."/>
            <person name="Kodira C.D."/>
            <person name="Koehrsen M.J."/>
            <person name="Liu B."/>
            <person name="Miranda-Saavedra D."/>
            <person name="O'Leary S."/>
            <person name="Ortiz-Castellanos L."/>
            <person name="Poulter R."/>
            <person name="Rodriguez-Romero J."/>
            <person name="Ruiz-Herrera J."/>
            <person name="Shen Y.-Q."/>
            <person name="Zeng Q."/>
            <person name="Galagan J."/>
            <person name="Birren B.W."/>
            <person name="Cuomo C.A."/>
            <person name="Wickes B.L."/>
        </authorList>
    </citation>
    <scope>NUCLEOTIDE SEQUENCE [LARGE SCALE GENOMIC DNA]</scope>
    <source>
        <strain evidence="3">RA 99-880 / ATCC MYA-4621 / FGSC 9543 / NRRL 43880</strain>
    </source>
</reference>
<name>I1CGK0_RHIO9</name>
<organism evidence="2 3">
    <name type="scientific">Rhizopus delemar (strain RA 99-880 / ATCC MYA-4621 / FGSC 9543 / NRRL 43880)</name>
    <name type="common">Mucormycosis agent</name>
    <name type="synonym">Rhizopus arrhizus var. delemar</name>
    <dbReference type="NCBI Taxonomy" id="246409"/>
    <lineage>
        <taxon>Eukaryota</taxon>
        <taxon>Fungi</taxon>
        <taxon>Fungi incertae sedis</taxon>
        <taxon>Mucoromycota</taxon>
        <taxon>Mucoromycotina</taxon>
        <taxon>Mucoromycetes</taxon>
        <taxon>Mucorales</taxon>
        <taxon>Mucorineae</taxon>
        <taxon>Rhizopodaceae</taxon>
        <taxon>Rhizopus</taxon>
    </lineage>
</organism>
<evidence type="ECO:0000256" key="1">
    <source>
        <dbReference type="SAM" id="MobiDB-lite"/>
    </source>
</evidence>
<evidence type="ECO:0000313" key="3">
    <source>
        <dbReference type="Proteomes" id="UP000009138"/>
    </source>
</evidence>
<dbReference type="EMBL" id="CH476741">
    <property type="protein sequence ID" value="EIE87580.1"/>
    <property type="molecule type" value="Genomic_DNA"/>
</dbReference>
<evidence type="ECO:0000313" key="2">
    <source>
        <dbReference type="EMBL" id="EIE87580.1"/>
    </source>
</evidence>
<feature type="region of interest" description="Disordered" evidence="1">
    <location>
        <begin position="1"/>
        <end position="36"/>
    </location>
</feature>
<protein>
    <submittedName>
        <fullName evidence="2">Uncharacterized protein</fullName>
    </submittedName>
</protein>
<proteinExistence type="predicted"/>
<sequence length="76" mass="8672">MLRNAVGRRQNPFNQLGKPLENNNGAQEEEAKDPNERNFKLQINLNETNKAISVFPKATVHYSIPEDDILPGERLQ</sequence>
<dbReference type="InParanoid" id="I1CGK0"/>
<gene>
    <name evidence="2" type="ORF">RO3G_12291</name>
</gene>
<dbReference type="GeneID" id="93619256"/>
<keyword evidence="3" id="KW-1185">Reference proteome</keyword>
<dbReference type="AlphaFoldDB" id="I1CGK0"/>
<dbReference type="VEuPathDB" id="FungiDB:RO3G_12291"/>
<accession>I1CGK0</accession>